<evidence type="ECO:0000313" key="3">
    <source>
        <dbReference type="EMBL" id="MDY7226545.1"/>
    </source>
</evidence>
<keyword evidence="4" id="KW-1185">Reference proteome</keyword>
<dbReference type="SUPFAM" id="SSF103481">
    <property type="entry name" value="Multidrug resistance efflux transporter EmrE"/>
    <property type="match status" value="2"/>
</dbReference>
<proteinExistence type="predicted"/>
<organism evidence="3 4">
    <name type="scientific">Hyalangium rubrum</name>
    <dbReference type="NCBI Taxonomy" id="3103134"/>
    <lineage>
        <taxon>Bacteria</taxon>
        <taxon>Pseudomonadati</taxon>
        <taxon>Myxococcota</taxon>
        <taxon>Myxococcia</taxon>
        <taxon>Myxococcales</taxon>
        <taxon>Cystobacterineae</taxon>
        <taxon>Archangiaceae</taxon>
        <taxon>Hyalangium</taxon>
    </lineage>
</organism>
<dbReference type="Proteomes" id="UP001291309">
    <property type="component" value="Unassembled WGS sequence"/>
</dbReference>
<feature type="transmembrane region" description="Helical" evidence="1">
    <location>
        <begin position="171"/>
        <end position="190"/>
    </location>
</feature>
<feature type="transmembrane region" description="Helical" evidence="1">
    <location>
        <begin position="118"/>
        <end position="136"/>
    </location>
</feature>
<sequence>MEPVALSLVLLSAFFHALWNALLKRHQDPEAGIIGVTSVAVVLGGLWALGLQGEAFPTRRGLLWCLVAGGCEGAYLFSLARSLRHAPLGLAYTVARGGALLLVWPVSVLWLGEALTPLTVTGALVLGGGLVVTGLARPAGPAGRGVAWAAVSAVCIAGYHVAYKLALGEGAQAPALFALALCVALPMLMLTRLGGEGRGAVLRQARRSPVLMLVTGGLCTLSFALMLVSLSRVGAGAVLTLRNTSIAFALVLAMLQGERPGHRQLSGAVLVIAGAVLLGWPA</sequence>
<evidence type="ECO:0000256" key="1">
    <source>
        <dbReference type="SAM" id="Phobius"/>
    </source>
</evidence>
<feature type="transmembrane region" description="Helical" evidence="1">
    <location>
        <begin position="61"/>
        <end position="78"/>
    </location>
</feature>
<feature type="transmembrane region" description="Helical" evidence="1">
    <location>
        <begin position="6"/>
        <end position="23"/>
    </location>
</feature>
<keyword evidence="1" id="KW-1133">Transmembrane helix</keyword>
<name>A0ABU5GZH8_9BACT</name>
<dbReference type="EMBL" id="JAXIVS010000003">
    <property type="protein sequence ID" value="MDY7226545.1"/>
    <property type="molecule type" value="Genomic_DNA"/>
</dbReference>
<dbReference type="InterPro" id="IPR000620">
    <property type="entry name" value="EamA_dom"/>
</dbReference>
<dbReference type="Gene3D" id="1.10.3730.20">
    <property type="match status" value="1"/>
</dbReference>
<reference evidence="3 4" key="1">
    <citation type="submission" date="2023-12" db="EMBL/GenBank/DDBJ databases">
        <title>the genome sequence of Hyalangium sp. s54d21.</title>
        <authorList>
            <person name="Zhang X."/>
        </authorList>
    </citation>
    <scope>NUCLEOTIDE SEQUENCE [LARGE SCALE GENOMIC DNA]</scope>
    <source>
        <strain evidence="4">s54d21</strain>
    </source>
</reference>
<dbReference type="InterPro" id="IPR037185">
    <property type="entry name" value="EmrE-like"/>
</dbReference>
<comment type="caution">
    <text evidence="3">The sequence shown here is derived from an EMBL/GenBank/DDBJ whole genome shotgun (WGS) entry which is preliminary data.</text>
</comment>
<accession>A0ABU5GZH8</accession>
<keyword evidence="1" id="KW-0472">Membrane</keyword>
<evidence type="ECO:0000259" key="2">
    <source>
        <dbReference type="Pfam" id="PF00892"/>
    </source>
</evidence>
<gene>
    <name evidence="3" type="ORF">SYV04_09115</name>
</gene>
<evidence type="ECO:0000313" key="4">
    <source>
        <dbReference type="Proteomes" id="UP001291309"/>
    </source>
</evidence>
<dbReference type="Pfam" id="PF00892">
    <property type="entry name" value="EamA"/>
    <property type="match status" value="1"/>
</dbReference>
<feature type="transmembrane region" description="Helical" evidence="1">
    <location>
        <begin position="30"/>
        <end position="49"/>
    </location>
</feature>
<feature type="transmembrane region" description="Helical" evidence="1">
    <location>
        <begin position="265"/>
        <end position="281"/>
    </location>
</feature>
<protein>
    <submittedName>
        <fullName evidence="3">DMT family transporter</fullName>
    </submittedName>
</protein>
<keyword evidence="1" id="KW-0812">Transmembrane</keyword>
<feature type="transmembrane region" description="Helical" evidence="1">
    <location>
        <begin position="145"/>
        <end position="165"/>
    </location>
</feature>
<dbReference type="RefSeq" id="WP_321545276.1">
    <property type="nucleotide sequence ID" value="NZ_JAXIVS010000003.1"/>
</dbReference>
<feature type="transmembrane region" description="Helical" evidence="1">
    <location>
        <begin position="234"/>
        <end position="253"/>
    </location>
</feature>
<feature type="domain" description="EamA" evidence="2">
    <location>
        <begin position="144"/>
        <end position="278"/>
    </location>
</feature>
<feature type="transmembrane region" description="Helical" evidence="1">
    <location>
        <begin position="90"/>
        <end position="112"/>
    </location>
</feature>
<feature type="transmembrane region" description="Helical" evidence="1">
    <location>
        <begin position="210"/>
        <end position="228"/>
    </location>
</feature>